<evidence type="ECO:0000256" key="4">
    <source>
        <dbReference type="ARBA" id="ARBA00022475"/>
    </source>
</evidence>
<protein>
    <submittedName>
        <fullName evidence="12">Protoporphyrinogen oxidase</fullName>
    </submittedName>
</protein>
<dbReference type="InterPro" id="IPR005254">
    <property type="entry name" value="Heme_biosyn_assoc_TPR_pro"/>
</dbReference>
<dbReference type="GO" id="GO:0042168">
    <property type="term" value="P:heme metabolic process"/>
    <property type="evidence" value="ECO:0007669"/>
    <property type="project" value="InterPro"/>
</dbReference>
<dbReference type="SUPFAM" id="SSF48452">
    <property type="entry name" value="TPR-like"/>
    <property type="match status" value="2"/>
</dbReference>
<evidence type="ECO:0000256" key="3">
    <source>
        <dbReference type="ARBA" id="ARBA00004744"/>
    </source>
</evidence>
<keyword evidence="8 10" id="KW-0472">Membrane</keyword>
<dbReference type="Proteomes" id="UP000054600">
    <property type="component" value="Unassembled WGS sequence"/>
</dbReference>
<gene>
    <name evidence="12" type="primary">hemY</name>
    <name evidence="12" type="ORF">Lsha_1688</name>
</gene>
<feature type="transmembrane region" description="Helical" evidence="10">
    <location>
        <begin position="41"/>
        <end position="59"/>
    </location>
</feature>
<dbReference type="EMBL" id="LNYW01000046">
    <property type="protein sequence ID" value="KTD59938.1"/>
    <property type="molecule type" value="Genomic_DNA"/>
</dbReference>
<evidence type="ECO:0000256" key="2">
    <source>
        <dbReference type="ARBA" id="ARBA00004429"/>
    </source>
</evidence>
<comment type="pathway">
    <text evidence="3">Porphyrin-containing compound metabolism; protoheme biosynthesis.</text>
</comment>
<dbReference type="PATRIC" id="fig|1122169.6.peg.1940"/>
<dbReference type="InterPro" id="IPR010817">
    <property type="entry name" value="HemY_N"/>
</dbReference>
<reference evidence="12 13" key="1">
    <citation type="submission" date="2015-11" db="EMBL/GenBank/DDBJ databases">
        <title>Genomic analysis of 38 Legionella species identifies large and diverse effector repertoires.</title>
        <authorList>
            <person name="Burstein D."/>
            <person name="Amaro F."/>
            <person name="Zusman T."/>
            <person name="Lifshitz Z."/>
            <person name="Cohen O."/>
            <person name="Gilbert J.A."/>
            <person name="Pupko T."/>
            <person name="Shuman H.A."/>
            <person name="Segal G."/>
        </authorList>
    </citation>
    <scope>NUCLEOTIDE SEQUENCE [LARGE SCALE GENOMIC DNA]</scope>
    <source>
        <strain evidence="12 13">ATCC 49655</strain>
    </source>
</reference>
<dbReference type="GO" id="GO:0005886">
    <property type="term" value="C:plasma membrane"/>
    <property type="evidence" value="ECO:0007669"/>
    <property type="project" value="UniProtKB-SubCell"/>
</dbReference>
<feature type="domain" description="HemY N-terminal" evidence="11">
    <location>
        <begin position="26"/>
        <end position="132"/>
    </location>
</feature>
<dbReference type="NCBIfam" id="TIGR00540">
    <property type="entry name" value="TPR_hemY_coli"/>
    <property type="match status" value="1"/>
</dbReference>
<keyword evidence="4" id="KW-1003">Cell membrane</keyword>
<dbReference type="RefSeq" id="WP_018575950.1">
    <property type="nucleotide sequence ID" value="NZ_KB892382.1"/>
</dbReference>
<keyword evidence="13" id="KW-1185">Reference proteome</keyword>
<dbReference type="Pfam" id="PF07219">
    <property type="entry name" value="HemY_N"/>
    <property type="match status" value="1"/>
</dbReference>
<dbReference type="STRING" id="1122169.Lsha_1688"/>
<dbReference type="eggNOG" id="COG3071">
    <property type="taxonomic scope" value="Bacteria"/>
</dbReference>
<evidence type="ECO:0000256" key="8">
    <source>
        <dbReference type="ARBA" id="ARBA00023136"/>
    </source>
</evidence>
<dbReference type="InterPro" id="IPR011990">
    <property type="entry name" value="TPR-like_helical_dom_sf"/>
</dbReference>
<accession>A0A0W0YSQ3</accession>
<evidence type="ECO:0000313" key="13">
    <source>
        <dbReference type="Proteomes" id="UP000054600"/>
    </source>
</evidence>
<keyword evidence="5" id="KW-0997">Cell inner membrane</keyword>
<comment type="subcellular location">
    <subcellularLocation>
        <location evidence="2">Cell inner membrane</location>
        <topology evidence="2">Multi-pass membrane protein</topology>
    </subcellularLocation>
</comment>
<evidence type="ECO:0000256" key="6">
    <source>
        <dbReference type="ARBA" id="ARBA00022692"/>
    </source>
</evidence>
<name>A0A0W0YSQ3_9GAMM</name>
<comment type="caution">
    <text evidence="12">The sequence shown here is derived from an EMBL/GenBank/DDBJ whole genome shotgun (WGS) entry which is preliminary data.</text>
</comment>
<evidence type="ECO:0000256" key="9">
    <source>
        <dbReference type="ARBA" id="ARBA00023244"/>
    </source>
</evidence>
<dbReference type="AlphaFoldDB" id="A0A0W0YSQ3"/>
<evidence type="ECO:0000313" key="12">
    <source>
        <dbReference type="EMBL" id="KTD59938.1"/>
    </source>
</evidence>
<keyword evidence="9" id="KW-0627">Porphyrin biosynthesis</keyword>
<evidence type="ECO:0000256" key="10">
    <source>
        <dbReference type="SAM" id="Phobius"/>
    </source>
</evidence>
<evidence type="ECO:0000256" key="1">
    <source>
        <dbReference type="ARBA" id="ARBA00002962"/>
    </source>
</evidence>
<comment type="function">
    <text evidence="1">Involved in a late step of protoheme IX synthesis.</text>
</comment>
<organism evidence="12 13">
    <name type="scientific">Legionella shakespearei DSM 23087</name>
    <dbReference type="NCBI Taxonomy" id="1122169"/>
    <lineage>
        <taxon>Bacteria</taxon>
        <taxon>Pseudomonadati</taxon>
        <taxon>Pseudomonadota</taxon>
        <taxon>Gammaproteobacteria</taxon>
        <taxon>Legionellales</taxon>
        <taxon>Legionellaceae</taxon>
        <taxon>Legionella</taxon>
    </lineage>
</organism>
<dbReference type="GO" id="GO:0006779">
    <property type="term" value="P:porphyrin-containing compound biosynthetic process"/>
    <property type="evidence" value="ECO:0007669"/>
    <property type="project" value="UniProtKB-KW"/>
</dbReference>
<keyword evidence="6 10" id="KW-0812">Transmembrane</keyword>
<dbReference type="OrthoDB" id="7053339at2"/>
<proteinExistence type="predicted"/>
<sequence length="430" mass="49607">MIRVLIAFIVLSGAVLLGIQLNYDPGYVLIAINHWTVETTLWVALFGLLFLVLLVHLVLQLFHKIAKTPGTVNKWNSRRLAQKAQATTRKGLIEYSEGYWQKAKNHLIQALPNTDTPLLNYLTAARAAQKMGDSQLRDHYLREAQQSMPEAKIAVELTQAQLQLANHQWEQALATLRHLQDLAPRHPYVLKLLMHLYEEVRDWPQLIALLPDLKRHNVVSDNAFEQLQQNTYLQAMIDFAKQNQTESINKLYHSLPKSLVNNPEIVAEYVRFLCKNSEYTQAENTLRRCLRKEYNPELINLYGLLAINEQQLIFAESLLKKNPHSAALFLCLGRLCIAQHLWGKAKQYLEQSNELIPTPATFQELGKLYEKLNEPFLACDSFRMGLELATTHEFCSSLEQRRWGRLTDEVQDGPSDRHDLYHSPIHVKKY</sequence>
<dbReference type="Gene3D" id="1.25.40.10">
    <property type="entry name" value="Tetratricopeptide repeat domain"/>
    <property type="match status" value="2"/>
</dbReference>
<keyword evidence="7 10" id="KW-1133">Transmembrane helix</keyword>
<dbReference type="UniPathway" id="UPA00252"/>
<evidence type="ECO:0000259" key="11">
    <source>
        <dbReference type="Pfam" id="PF07219"/>
    </source>
</evidence>
<evidence type="ECO:0000256" key="5">
    <source>
        <dbReference type="ARBA" id="ARBA00022519"/>
    </source>
</evidence>
<evidence type="ECO:0000256" key="7">
    <source>
        <dbReference type="ARBA" id="ARBA00022989"/>
    </source>
</evidence>